<evidence type="ECO:0000313" key="1">
    <source>
        <dbReference type="EnsemblMetazoa" id="AFUN014122-PA"/>
    </source>
</evidence>
<sequence>MDCVKYNPRINNIFYHFELLLVILLLNSNACFSVDTTP</sequence>
<protein>
    <submittedName>
        <fullName evidence="1">Uncharacterized protein</fullName>
    </submittedName>
</protein>
<organism evidence="1">
    <name type="scientific">Anopheles funestus</name>
    <name type="common">African malaria mosquito</name>
    <dbReference type="NCBI Taxonomy" id="62324"/>
    <lineage>
        <taxon>Eukaryota</taxon>
        <taxon>Metazoa</taxon>
        <taxon>Ecdysozoa</taxon>
        <taxon>Arthropoda</taxon>
        <taxon>Hexapoda</taxon>
        <taxon>Insecta</taxon>
        <taxon>Pterygota</taxon>
        <taxon>Neoptera</taxon>
        <taxon>Endopterygota</taxon>
        <taxon>Diptera</taxon>
        <taxon>Nematocera</taxon>
        <taxon>Culicoidea</taxon>
        <taxon>Culicidae</taxon>
        <taxon>Anophelinae</taxon>
        <taxon>Anopheles</taxon>
    </lineage>
</organism>
<dbReference type="EnsemblMetazoa" id="AFUN014122-RA">
    <property type="protein sequence ID" value="AFUN014122-PA"/>
    <property type="gene ID" value="AFUN014122"/>
</dbReference>
<accession>A0A182S0U6</accession>
<dbReference type="VEuPathDB" id="VectorBase:AFUN014122"/>
<name>A0A182S0U6_ANOFN</name>
<reference evidence="1" key="1">
    <citation type="submission" date="2020-05" db="UniProtKB">
        <authorList>
            <consortium name="EnsemblMetazoa"/>
        </authorList>
    </citation>
    <scope>IDENTIFICATION</scope>
    <source>
        <strain evidence="1">FUMOZ</strain>
    </source>
</reference>
<proteinExistence type="predicted"/>
<dbReference type="AlphaFoldDB" id="A0A182S0U6"/>